<keyword evidence="1" id="KW-0472">Membrane</keyword>
<dbReference type="AlphaFoldDB" id="A0A940PA82"/>
<keyword evidence="1" id="KW-1133">Transmembrane helix</keyword>
<accession>A0A940PA82</accession>
<organism evidence="2 3">
    <name type="scientific">Vagococcus allomyrinae</name>
    <dbReference type="NCBI Taxonomy" id="2794353"/>
    <lineage>
        <taxon>Bacteria</taxon>
        <taxon>Bacillati</taxon>
        <taxon>Bacillota</taxon>
        <taxon>Bacilli</taxon>
        <taxon>Lactobacillales</taxon>
        <taxon>Enterococcaceae</taxon>
        <taxon>Vagococcus</taxon>
    </lineage>
</organism>
<feature type="transmembrane region" description="Helical" evidence="1">
    <location>
        <begin position="12"/>
        <end position="30"/>
    </location>
</feature>
<keyword evidence="3" id="KW-1185">Reference proteome</keyword>
<dbReference type="Proteomes" id="UP000674938">
    <property type="component" value="Unassembled WGS sequence"/>
</dbReference>
<keyword evidence="1" id="KW-0812">Transmembrane</keyword>
<name>A0A940PA82_9ENTE</name>
<dbReference type="EMBL" id="JAEEGA010000002">
    <property type="protein sequence ID" value="MBP1040308.1"/>
    <property type="molecule type" value="Genomic_DNA"/>
</dbReference>
<evidence type="ECO:0000313" key="2">
    <source>
        <dbReference type="EMBL" id="MBP1040308.1"/>
    </source>
</evidence>
<evidence type="ECO:0000313" key="3">
    <source>
        <dbReference type="Proteomes" id="UP000674938"/>
    </source>
</evidence>
<feature type="transmembrane region" description="Helical" evidence="1">
    <location>
        <begin position="42"/>
        <end position="64"/>
    </location>
</feature>
<protein>
    <submittedName>
        <fullName evidence="2">LapA family protein</fullName>
    </submittedName>
</protein>
<gene>
    <name evidence="2" type="ORF">I6N95_04700</name>
</gene>
<dbReference type="GO" id="GO:0005886">
    <property type="term" value="C:plasma membrane"/>
    <property type="evidence" value="ECO:0007669"/>
    <property type="project" value="InterPro"/>
</dbReference>
<reference evidence="2" key="1">
    <citation type="submission" date="2020-12" db="EMBL/GenBank/DDBJ databases">
        <title>Vagococcus allomyrinae sp. nov. and Enterococcus lavae sp. nov., isolated from the larvae of Allomyrina dichotoma.</title>
        <authorList>
            <person name="Lee S.D."/>
        </authorList>
    </citation>
    <scope>NUCLEOTIDE SEQUENCE</scope>
    <source>
        <strain evidence="2">BWB3-3</strain>
    </source>
</reference>
<proteinExistence type="predicted"/>
<evidence type="ECO:0000256" key="1">
    <source>
        <dbReference type="SAM" id="Phobius"/>
    </source>
</evidence>
<comment type="caution">
    <text evidence="2">The sequence shown here is derived from an EMBL/GenBank/DDBJ whole genome shotgun (WGS) entry which is preliminary data.</text>
</comment>
<sequence length="95" mass="10878">MEKVKEIMTPKRIIILVIVGLFILFASLNFDKITINMLFFRINIPLFFLIIVLGGVGFLVGFLTKRNRDEQTIKSLKKQLSQRKEAASKPKVVAK</sequence>
<dbReference type="RefSeq" id="WP_209525200.1">
    <property type="nucleotide sequence ID" value="NZ_JAEEGA010000002.1"/>
</dbReference>